<comment type="caution">
    <text evidence="2">The sequence shown here is derived from an EMBL/GenBank/DDBJ whole genome shotgun (WGS) entry which is preliminary data.</text>
</comment>
<gene>
    <name evidence="2" type="ORF">Cflav_PD4682</name>
</gene>
<feature type="chain" id="PRO_5002894713" description="Lipoprotein" evidence="1">
    <location>
        <begin position="22"/>
        <end position="116"/>
    </location>
</feature>
<dbReference type="AlphaFoldDB" id="B9XEC8"/>
<proteinExistence type="predicted"/>
<reference evidence="2 3" key="1">
    <citation type="journal article" date="2011" name="J. Bacteriol.">
        <title>Genome sequence of 'Pedosphaera parvula' Ellin514, an aerobic Verrucomicrobial isolate from pasture soil.</title>
        <authorList>
            <person name="Kant R."/>
            <person name="van Passel M.W."/>
            <person name="Sangwan P."/>
            <person name="Palva A."/>
            <person name="Lucas S."/>
            <person name="Copeland A."/>
            <person name="Lapidus A."/>
            <person name="Glavina Del Rio T."/>
            <person name="Dalin E."/>
            <person name="Tice H."/>
            <person name="Bruce D."/>
            <person name="Goodwin L."/>
            <person name="Pitluck S."/>
            <person name="Chertkov O."/>
            <person name="Larimer F.W."/>
            <person name="Land M.L."/>
            <person name="Hauser L."/>
            <person name="Brettin T.S."/>
            <person name="Detter J.C."/>
            <person name="Han S."/>
            <person name="de Vos W.M."/>
            <person name="Janssen P.H."/>
            <person name="Smidt H."/>
        </authorList>
    </citation>
    <scope>NUCLEOTIDE SEQUENCE [LARGE SCALE GENOMIC DNA]</scope>
    <source>
        <strain evidence="2 3">Ellin514</strain>
    </source>
</reference>
<sequence>MIITRFAFCIFLALLISGCVAPRHDTDPLAGWHPCLSEEPNVVIAKDYWAYIEKLPPEESRLVTHYDIWFFKNFTGQHAVQIKIPLNGTWWEHFLIYDQENKRIRVIKHASGGYAS</sequence>
<organism evidence="2 3">
    <name type="scientific">Pedosphaera parvula (strain Ellin514)</name>
    <dbReference type="NCBI Taxonomy" id="320771"/>
    <lineage>
        <taxon>Bacteria</taxon>
        <taxon>Pseudomonadati</taxon>
        <taxon>Verrucomicrobiota</taxon>
        <taxon>Pedosphaerae</taxon>
        <taxon>Pedosphaerales</taxon>
        <taxon>Pedosphaeraceae</taxon>
        <taxon>Pedosphaera</taxon>
    </lineage>
</organism>
<evidence type="ECO:0008006" key="4">
    <source>
        <dbReference type="Google" id="ProtNLM"/>
    </source>
</evidence>
<accession>B9XEC8</accession>
<dbReference type="Proteomes" id="UP000003688">
    <property type="component" value="Unassembled WGS sequence"/>
</dbReference>
<keyword evidence="1" id="KW-0732">Signal</keyword>
<keyword evidence="3" id="KW-1185">Reference proteome</keyword>
<feature type="signal peptide" evidence="1">
    <location>
        <begin position="1"/>
        <end position="21"/>
    </location>
</feature>
<dbReference type="PROSITE" id="PS51257">
    <property type="entry name" value="PROKAR_LIPOPROTEIN"/>
    <property type="match status" value="1"/>
</dbReference>
<protein>
    <recommendedName>
        <fullName evidence="4">Lipoprotein</fullName>
    </recommendedName>
</protein>
<name>B9XEC8_PEDPL</name>
<evidence type="ECO:0000256" key="1">
    <source>
        <dbReference type="SAM" id="SignalP"/>
    </source>
</evidence>
<evidence type="ECO:0000313" key="2">
    <source>
        <dbReference type="EMBL" id="EEF61642.1"/>
    </source>
</evidence>
<dbReference type="STRING" id="320771.Cflav_PD4682"/>
<evidence type="ECO:0000313" key="3">
    <source>
        <dbReference type="Proteomes" id="UP000003688"/>
    </source>
</evidence>
<dbReference type="EMBL" id="ABOX02000008">
    <property type="protein sequence ID" value="EEF61642.1"/>
    <property type="molecule type" value="Genomic_DNA"/>
</dbReference>